<keyword evidence="3" id="KW-0808">Transferase</keyword>
<keyword evidence="6" id="KW-1185">Reference proteome</keyword>
<proteinExistence type="inferred from homology"/>
<evidence type="ECO:0000259" key="4">
    <source>
        <dbReference type="Pfam" id="PF00535"/>
    </source>
</evidence>
<protein>
    <recommendedName>
        <fullName evidence="4">Glycosyltransferase 2-like domain-containing protein</fullName>
    </recommendedName>
</protein>
<keyword evidence="2" id="KW-0328">Glycosyltransferase</keyword>
<dbReference type="Gene3D" id="3.90.550.10">
    <property type="entry name" value="Spore Coat Polysaccharide Biosynthesis Protein SpsA, Chain A"/>
    <property type="match status" value="1"/>
</dbReference>
<sequence>MLGVVIVTYNSEDIILDCLESLLSSGDPDLRIVVVDNASPDATVSRLREWAAGTAPYTPPADSPFSFVPAPKPLALIEGQRGMAPDRSADVTLLHSGRNAGYAGGVNAGLAYLAQFEEVDDFWILNPDSMVPGASIAALKQKLATVGEYGMIGGRVNYLERPDRIQIDGGTISLNTGVTGNINLGKSHRETPPPDAGQLDFITGASLVASRKFYETVGPMIEDYFLYYEEVDWALRRGDLPLIYCDGFVAYHRAGTSIGSPTFGRIASPFSHYFKYRSRMMFLRRLRPWRLPLGYGYAMAKAAQIMVKGHAPEAWAVVAAVNGLAPPRNVRGVLSPDTAEYVFGRSAGKDTGKTQHMRS</sequence>
<dbReference type="GO" id="GO:0016757">
    <property type="term" value="F:glycosyltransferase activity"/>
    <property type="evidence" value="ECO:0007669"/>
    <property type="project" value="UniProtKB-KW"/>
</dbReference>
<dbReference type="Proteomes" id="UP000585681">
    <property type="component" value="Unassembled WGS sequence"/>
</dbReference>
<evidence type="ECO:0000313" key="6">
    <source>
        <dbReference type="Proteomes" id="UP000585681"/>
    </source>
</evidence>
<feature type="domain" description="Glycosyltransferase 2-like" evidence="4">
    <location>
        <begin position="4"/>
        <end position="52"/>
    </location>
</feature>
<dbReference type="PANTHER" id="PTHR43179:SF12">
    <property type="entry name" value="GALACTOFURANOSYLTRANSFERASE GLFT2"/>
    <property type="match status" value="1"/>
</dbReference>
<dbReference type="AlphaFoldDB" id="A0A840C6E0"/>
<dbReference type="EMBL" id="JACIEQ010000001">
    <property type="protein sequence ID" value="MBB4021501.1"/>
    <property type="molecule type" value="Genomic_DNA"/>
</dbReference>
<evidence type="ECO:0000256" key="1">
    <source>
        <dbReference type="ARBA" id="ARBA00006739"/>
    </source>
</evidence>
<dbReference type="SUPFAM" id="SSF53448">
    <property type="entry name" value="Nucleotide-diphospho-sugar transferases"/>
    <property type="match status" value="1"/>
</dbReference>
<dbReference type="InterPro" id="IPR001173">
    <property type="entry name" value="Glyco_trans_2-like"/>
</dbReference>
<name>A0A840C6E0_9RHOB</name>
<comment type="caution">
    <text evidence="5">The sequence shown here is derived from an EMBL/GenBank/DDBJ whole genome shotgun (WGS) entry which is preliminary data.</text>
</comment>
<gene>
    <name evidence="5" type="ORF">GGR17_001292</name>
</gene>
<evidence type="ECO:0000313" key="5">
    <source>
        <dbReference type="EMBL" id="MBB4021501.1"/>
    </source>
</evidence>
<evidence type="ECO:0000256" key="2">
    <source>
        <dbReference type="ARBA" id="ARBA00022676"/>
    </source>
</evidence>
<dbReference type="Pfam" id="PF00535">
    <property type="entry name" value="Glycos_transf_2"/>
    <property type="match status" value="1"/>
</dbReference>
<evidence type="ECO:0000256" key="3">
    <source>
        <dbReference type="ARBA" id="ARBA00022679"/>
    </source>
</evidence>
<comment type="similarity">
    <text evidence="1">Belongs to the glycosyltransferase 2 family.</text>
</comment>
<accession>A0A840C6E0</accession>
<organism evidence="5 6">
    <name type="scientific">Actibacterium naphthalenivorans</name>
    <dbReference type="NCBI Taxonomy" id="1614693"/>
    <lineage>
        <taxon>Bacteria</taxon>
        <taxon>Pseudomonadati</taxon>
        <taxon>Pseudomonadota</taxon>
        <taxon>Alphaproteobacteria</taxon>
        <taxon>Rhodobacterales</taxon>
        <taxon>Roseobacteraceae</taxon>
        <taxon>Actibacterium</taxon>
    </lineage>
</organism>
<dbReference type="PANTHER" id="PTHR43179">
    <property type="entry name" value="RHAMNOSYLTRANSFERASE WBBL"/>
    <property type="match status" value="1"/>
</dbReference>
<dbReference type="InterPro" id="IPR029044">
    <property type="entry name" value="Nucleotide-diphossugar_trans"/>
</dbReference>
<dbReference type="RefSeq" id="WP_162231801.1">
    <property type="nucleotide sequence ID" value="NZ_JACIEQ010000001.1"/>
</dbReference>
<reference evidence="5" key="1">
    <citation type="submission" date="2020-08" db="EMBL/GenBank/DDBJ databases">
        <title>Genomic Encyclopedia of Type Strains, Phase IV (KMG-IV): sequencing the most valuable type-strain genomes for metagenomic binning, comparative biology and taxonomic classification.</title>
        <authorList>
            <person name="Goeker M."/>
        </authorList>
    </citation>
    <scope>NUCLEOTIDE SEQUENCE [LARGE SCALE GENOMIC DNA]</scope>
    <source>
        <strain evidence="5">DSM 105040</strain>
    </source>
</reference>